<dbReference type="Pfam" id="PF16137">
    <property type="entry name" value="DUF4845"/>
    <property type="match status" value="1"/>
</dbReference>
<evidence type="ECO:0000313" key="1">
    <source>
        <dbReference type="EMBL" id="RFP78286.1"/>
    </source>
</evidence>
<dbReference type="AlphaFoldDB" id="A0A372EIH9"/>
<keyword evidence="2" id="KW-1185">Reference proteome</keyword>
<dbReference type="InterPro" id="IPR032314">
    <property type="entry name" value="DUF4845"/>
</dbReference>
<gene>
    <name evidence="1" type="ORF">DY262_13365</name>
</gene>
<accession>A0A372EIH9</accession>
<sequence>MKLKRQQRGLTFVGLIIVGTLLALAGIVAAQVFPTYLEYMAVQKAVQKASAGSTVAEVRDIFDKAATIDDIRTISGKDLTVGKQGDRVVVSYDYAREIHLAGPAWLVMKYKGSSQ</sequence>
<reference evidence="1 2" key="1">
    <citation type="submission" date="2018-08" db="EMBL/GenBank/DDBJ databases">
        <title>Hydrogenophaga sp. LA-38 isolated from sludge.</title>
        <authorList>
            <person name="Im W.-T."/>
        </authorList>
    </citation>
    <scope>NUCLEOTIDE SEQUENCE [LARGE SCALE GENOMIC DNA]</scope>
    <source>
        <strain evidence="1 2">LA-38</strain>
    </source>
</reference>
<dbReference type="Proteomes" id="UP000261931">
    <property type="component" value="Unassembled WGS sequence"/>
</dbReference>
<proteinExistence type="predicted"/>
<dbReference type="EMBL" id="QVLS01000007">
    <property type="protein sequence ID" value="RFP78286.1"/>
    <property type="molecule type" value="Genomic_DNA"/>
</dbReference>
<organism evidence="1 2">
    <name type="scientific">Hydrogenophaga borbori</name>
    <dbReference type="NCBI Taxonomy" id="2294117"/>
    <lineage>
        <taxon>Bacteria</taxon>
        <taxon>Pseudomonadati</taxon>
        <taxon>Pseudomonadota</taxon>
        <taxon>Betaproteobacteria</taxon>
        <taxon>Burkholderiales</taxon>
        <taxon>Comamonadaceae</taxon>
        <taxon>Hydrogenophaga</taxon>
    </lineage>
</organism>
<name>A0A372EIH9_9BURK</name>
<protein>
    <submittedName>
        <fullName evidence="1">DUF4845 domain-containing protein</fullName>
    </submittedName>
</protein>
<comment type="caution">
    <text evidence="1">The sequence shown here is derived from an EMBL/GenBank/DDBJ whole genome shotgun (WGS) entry which is preliminary data.</text>
</comment>
<evidence type="ECO:0000313" key="2">
    <source>
        <dbReference type="Proteomes" id="UP000261931"/>
    </source>
</evidence>
<dbReference type="RefSeq" id="WP_116959540.1">
    <property type="nucleotide sequence ID" value="NZ_QVLS01000007.1"/>
</dbReference>